<organism evidence="2 3">
    <name type="scientific">Coemansia spiralis</name>
    <dbReference type="NCBI Taxonomy" id="417178"/>
    <lineage>
        <taxon>Eukaryota</taxon>
        <taxon>Fungi</taxon>
        <taxon>Fungi incertae sedis</taxon>
        <taxon>Zoopagomycota</taxon>
        <taxon>Kickxellomycotina</taxon>
        <taxon>Kickxellomycetes</taxon>
        <taxon>Kickxellales</taxon>
        <taxon>Kickxellaceae</taxon>
        <taxon>Coemansia</taxon>
    </lineage>
</organism>
<dbReference type="InterPro" id="IPR005545">
    <property type="entry name" value="YCII"/>
</dbReference>
<dbReference type="PANTHER" id="PTHR33606:SF3">
    <property type="entry name" value="PROTEIN YCII"/>
    <property type="match status" value="1"/>
</dbReference>
<feature type="domain" description="YCII-related" evidence="1">
    <location>
        <begin position="14"/>
        <end position="90"/>
    </location>
</feature>
<dbReference type="Proteomes" id="UP001151518">
    <property type="component" value="Unassembled WGS sequence"/>
</dbReference>
<dbReference type="InterPro" id="IPR011008">
    <property type="entry name" value="Dimeric_a/b-barrel"/>
</dbReference>
<accession>A0A9W8KYT3</accession>
<dbReference type="Pfam" id="PF03795">
    <property type="entry name" value="YCII"/>
    <property type="match status" value="1"/>
</dbReference>
<evidence type="ECO:0000259" key="1">
    <source>
        <dbReference type="Pfam" id="PF03795"/>
    </source>
</evidence>
<sequence length="110" mass="11998">MSTSAAEGSKKKTFVVIIDDHKDAEALNRRLSVRQMHLAEATSRRKGGFLVSGGAILDSHASGKMIGSALICSAESEEQVVQMLMSDPYTVGKAWDMDSVRIYPYVEADF</sequence>
<dbReference type="SUPFAM" id="SSF54909">
    <property type="entry name" value="Dimeric alpha+beta barrel"/>
    <property type="match status" value="1"/>
</dbReference>
<dbReference type="Gene3D" id="3.30.70.1060">
    <property type="entry name" value="Dimeric alpha+beta barrel"/>
    <property type="match status" value="1"/>
</dbReference>
<dbReference type="OrthoDB" id="5519740at2759"/>
<proteinExistence type="predicted"/>
<comment type="caution">
    <text evidence="2">The sequence shown here is derived from an EMBL/GenBank/DDBJ whole genome shotgun (WGS) entry which is preliminary data.</text>
</comment>
<dbReference type="InterPro" id="IPR051807">
    <property type="entry name" value="Sec-metab_biosynth-assoc"/>
</dbReference>
<dbReference type="EMBL" id="JANBTW010000025">
    <property type="protein sequence ID" value="KAJ2678025.1"/>
    <property type="molecule type" value="Genomic_DNA"/>
</dbReference>
<evidence type="ECO:0000313" key="2">
    <source>
        <dbReference type="EMBL" id="KAJ2678025.1"/>
    </source>
</evidence>
<dbReference type="PANTHER" id="PTHR33606">
    <property type="entry name" value="PROTEIN YCII"/>
    <property type="match status" value="1"/>
</dbReference>
<evidence type="ECO:0000313" key="3">
    <source>
        <dbReference type="Proteomes" id="UP001151518"/>
    </source>
</evidence>
<name>A0A9W8KYT3_9FUNG</name>
<reference evidence="2" key="1">
    <citation type="submission" date="2022-07" db="EMBL/GenBank/DDBJ databases">
        <title>Phylogenomic reconstructions and comparative analyses of Kickxellomycotina fungi.</title>
        <authorList>
            <person name="Reynolds N.K."/>
            <person name="Stajich J.E."/>
            <person name="Barry K."/>
            <person name="Grigoriev I.V."/>
            <person name="Crous P."/>
            <person name="Smith M.E."/>
        </authorList>
    </citation>
    <scope>NUCLEOTIDE SEQUENCE</scope>
    <source>
        <strain evidence="2">NRRL 3115</strain>
    </source>
</reference>
<dbReference type="AlphaFoldDB" id="A0A9W8KYT3"/>
<gene>
    <name evidence="2" type="ORF">GGI25_002668</name>
</gene>
<protein>
    <recommendedName>
        <fullName evidence="1">YCII-related domain-containing protein</fullName>
    </recommendedName>
</protein>